<dbReference type="Proteomes" id="UP001163603">
    <property type="component" value="Chromosome 13"/>
</dbReference>
<comment type="caution">
    <text evidence="1">The sequence shown here is derived from an EMBL/GenBank/DDBJ whole genome shotgun (WGS) entry which is preliminary data.</text>
</comment>
<keyword evidence="2" id="KW-1185">Reference proteome</keyword>
<gene>
    <name evidence="1" type="ORF">Pint_20862</name>
</gene>
<proteinExistence type="predicted"/>
<accession>A0ACC0X8J6</accession>
<sequence>MEGGRAWSCDEIGKTEKADGRDRIDEWPCEHELATDRASSSRFSGSCESIKYILVVLIRPERFYYEFEFEQAPVLFVYENSQRYLMNANEFFKELGMLDRVNLVCVHYYARNSKIRIDRRDPKSCLYLSFGIHMSSPKLEQLCFHSLHFFDPWVVLKAILASSLTGSFATRLCCLVIGNVPTSITGALALQDLLGYSIPGYALIALASAISRLRISLRITLRNSLSNYWGNSTLCKLDVSTLDWD</sequence>
<dbReference type="EMBL" id="CM047748">
    <property type="protein sequence ID" value="KAJ0013447.1"/>
    <property type="molecule type" value="Genomic_DNA"/>
</dbReference>
<reference evidence="2" key="1">
    <citation type="journal article" date="2023" name="G3 (Bethesda)">
        <title>Genome assembly and association tests identify interacting loci associated with vigor, precocity, and sex in interspecific pistachio rootstocks.</title>
        <authorList>
            <person name="Palmer W."/>
            <person name="Jacygrad E."/>
            <person name="Sagayaradj S."/>
            <person name="Cavanaugh K."/>
            <person name="Han R."/>
            <person name="Bertier L."/>
            <person name="Beede B."/>
            <person name="Kafkas S."/>
            <person name="Golino D."/>
            <person name="Preece J."/>
            <person name="Michelmore R."/>
        </authorList>
    </citation>
    <scope>NUCLEOTIDE SEQUENCE [LARGE SCALE GENOMIC DNA]</scope>
</reference>
<organism evidence="1 2">
    <name type="scientific">Pistacia integerrima</name>
    <dbReference type="NCBI Taxonomy" id="434235"/>
    <lineage>
        <taxon>Eukaryota</taxon>
        <taxon>Viridiplantae</taxon>
        <taxon>Streptophyta</taxon>
        <taxon>Embryophyta</taxon>
        <taxon>Tracheophyta</taxon>
        <taxon>Spermatophyta</taxon>
        <taxon>Magnoliopsida</taxon>
        <taxon>eudicotyledons</taxon>
        <taxon>Gunneridae</taxon>
        <taxon>Pentapetalae</taxon>
        <taxon>rosids</taxon>
        <taxon>malvids</taxon>
        <taxon>Sapindales</taxon>
        <taxon>Anacardiaceae</taxon>
        <taxon>Pistacia</taxon>
    </lineage>
</organism>
<protein>
    <submittedName>
        <fullName evidence="1">Uncharacterized protein</fullName>
    </submittedName>
</protein>
<name>A0ACC0X8J6_9ROSI</name>
<evidence type="ECO:0000313" key="1">
    <source>
        <dbReference type="EMBL" id="KAJ0013447.1"/>
    </source>
</evidence>
<evidence type="ECO:0000313" key="2">
    <source>
        <dbReference type="Proteomes" id="UP001163603"/>
    </source>
</evidence>